<feature type="domain" description="Type VI secretion system FHA" evidence="2">
    <location>
        <begin position="386"/>
        <end position="562"/>
    </location>
</feature>
<keyword evidence="4" id="KW-1185">Reference proteome</keyword>
<dbReference type="CDD" id="cd00060">
    <property type="entry name" value="FHA"/>
    <property type="match status" value="1"/>
</dbReference>
<evidence type="ECO:0000313" key="3">
    <source>
        <dbReference type="EMBL" id="MDC9596155.1"/>
    </source>
</evidence>
<sequence>MRFTIVKNSGSNQPPQLSYDFSAPGGTIGRSTENNWYLPDENLDIARLQVIVSISVDGECRINNQGSASEVLLNLIPLAPDRQIEVRNGDMLNIGNYQIQLIDTNKSSSRQAATQVANAEHPVNPNQTRVPNEVWDDLEQILTSDTSFPPNSHQTIQSQIKQELNDNNPLIKGQLHDKERNPIDPLAQIEATTDLDALQLRATDPISMFKSDTTFQQENILNDHTPTTLLTRNEQYHDQNDKKQEIDPLKLFSDKHIKPAQHAKNDDLLNQMLDNAVPLNPVNDVTISQSESQFPFVSKPSKPAESFELFEPFEPSETASAPTDKSVHNKTQTFTQVFSLPPQEEALHNDQDRYKDQYSYKDQERHKDQTGSVRLEGKLLTALLDGMGLKDINHLQFDEQHMHQLGLLISQLTQGIITLNASRTQLKNEVNASMTQALTDINNPFKLLPSGQSVLALMLGDPIPGFMPLELATRDILIELQAHQLGMIAGIRAIATNILHLFQPTILEQKARENHWVPRLSLLSTQKAAMWDYFIKHYQRTVSEFEQDSVLFSENFLQAYETEVNRFKNTQN</sequence>
<dbReference type="InterPro" id="IPR008984">
    <property type="entry name" value="SMAD_FHA_dom_sf"/>
</dbReference>
<dbReference type="Pfam" id="PF00498">
    <property type="entry name" value="FHA"/>
    <property type="match status" value="1"/>
</dbReference>
<dbReference type="RefSeq" id="WP_273574646.1">
    <property type="nucleotide sequence ID" value="NZ_JAQRFN010000004.1"/>
</dbReference>
<reference evidence="3 4" key="1">
    <citation type="submission" date="2023-02" db="EMBL/GenBank/DDBJ databases">
        <title>Entomopathogenic bacteria.</title>
        <authorList>
            <person name="Machado R.A."/>
        </authorList>
    </citation>
    <scope>NUCLEOTIDE SEQUENCE [LARGE SCALE GENOMIC DNA]</scope>
    <source>
        <strain evidence="3 4">XENO-2</strain>
    </source>
</reference>
<dbReference type="Proteomes" id="UP001220225">
    <property type="component" value="Unassembled WGS sequence"/>
</dbReference>
<dbReference type="InterPro" id="IPR000253">
    <property type="entry name" value="FHA_dom"/>
</dbReference>
<dbReference type="EMBL" id="JAQRFN010000004">
    <property type="protein sequence ID" value="MDC9596155.1"/>
    <property type="molecule type" value="Genomic_DNA"/>
</dbReference>
<proteinExistence type="predicted"/>
<evidence type="ECO:0000259" key="2">
    <source>
        <dbReference type="Pfam" id="PF20232"/>
    </source>
</evidence>
<accession>A0ABT5LPA7</accession>
<comment type="caution">
    <text evidence="3">The sequence shown here is derived from an EMBL/GenBank/DDBJ whole genome shotgun (WGS) entry which is preliminary data.</text>
</comment>
<dbReference type="SUPFAM" id="SSF49879">
    <property type="entry name" value="SMAD/FHA domain"/>
    <property type="match status" value="1"/>
</dbReference>
<protein>
    <submittedName>
        <fullName evidence="3">FHA domain-containing protein</fullName>
    </submittedName>
</protein>
<gene>
    <name evidence="3" type="ORF">PSI14_04540</name>
</gene>
<dbReference type="Gene3D" id="2.60.200.20">
    <property type="match status" value="1"/>
</dbReference>
<evidence type="ECO:0000259" key="1">
    <source>
        <dbReference type="Pfam" id="PF00498"/>
    </source>
</evidence>
<evidence type="ECO:0000313" key="4">
    <source>
        <dbReference type="Proteomes" id="UP001220225"/>
    </source>
</evidence>
<organism evidence="3 4">
    <name type="scientific">Xenorhabdus anantnagensis</name>
    <dbReference type="NCBI Taxonomy" id="3025875"/>
    <lineage>
        <taxon>Bacteria</taxon>
        <taxon>Pseudomonadati</taxon>
        <taxon>Pseudomonadota</taxon>
        <taxon>Gammaproteobacteria</taxon>
        <taxon>Enterobacterales</taxon>
        <taxon>Morganellaceae</taxon>
        <taxon>Xenorhabdus</taxon>
    </lineage>
</organism>
<feature type="domain" description="FHA" evidence="1">
    <location>
        <begin position="27"/>
        <end position="95"/>
    </location>
</feature>
<dbReference type="InterPro" id="IPR046883">
    <property type="entry name" value="T6SS_FHA_C"/>
</dbReference>
<name>A0ABT5LPA7_9GAMM</name>
<dbReference type="Pfam" id="PF20232">
    <property type="entry name" value="T6SS_FHA_C"/>
    <property type="match status" value="1"/>
</dbReference>